<comment type="caution">
    <text evidence="2">The sequence shown here is derived from an EMBL/GenBank/DDBJ whole genome shotgun (WGS) entry which is preliminary data.</text>
</comment>
<evidence type="ECO:0000313" key="2">
    <source>
        <dbReference type="EMBL" id="MCL6270495.1"/>
    </source>
</evidence>
<evidence type="ECO:0000256" key="1">
    <source>
        <dbReference type="SAM" id="SignalP"/>
    </source>
</evidence>
<accession>A0ABT0PGL8</accession>
<dbReference type="Proteomes" id="UP001203338">
    <property type="component" value="Unassembled WGS sequence"/>
</dbReference>
<keyword evidence="1" id="KW-0732">Signal</keyword>
<dbReference type="RefSeq" id="WP_249699725.1">
    <property type="nucleotide sequence ID" value="NZ_JAMFLX010000014.1"/>
</dbReference>
<feature type="chain" id="PRO_5047214519" evidence="1">
    <location>
        <begin position="23"/>
        <end position="315"/>
    </location>
</feature>
<feature type="signal peptide" evidence="1">
    <location>
        <begin position="1"/>
        <end position="22"/>
    </location>
</feature>
<dbReference type="EMBL" id="JAMFLX010000014">
    <property type="protein sequence ID" value="MCL6270495.1"/>
    <property type="molecule type" value="Genomic_DNA"/>
</dbReference>
<evidence type="ECO:0000313" key="3">
    <source>
        <dbReference type="Proteomes" id="UP001203338"/>
    </source>
</evidence>
<proteinExistence type="predicted"/>
<name>A0ABT0PGL8_9GAMM</name>
<protein>
    <submittedName>
        <fullName evidence="2">Uncharacterized protein</fullName>
    </submittedName>
</protein>
<reference evidence="2 3" key="1">
    <citation type="submission" date="2022-05" db="EMBL/GenBank/DDBJ databases">
        <authorList>
            <person name="Park J.-S."/>
        </authorList>
    </citation>
    <scope>NUCLEOTIDE SEQUENCE [LARGE SCALE GENOMIC DNA]</scope>
    <source>
        <strain evidence="2 3">2012CJ34-2</strain>
    </source>
</reference>
<sequence>MAKKLLSTVAALTLAGSFSVMAATTEVALYNPKQKVTEPSYFNVSLAHISSLMKWPYSLVMGKNTVPERHAEISNGSSAGVTTELQVYGTETQTSEEPATTALALNSSQARPTPAAHTGYEVIALNPDASVVVVPGTSGIIPMVVKRATSLIGLGSDVQEESGKTVNLDMADLYHESSPGSASESQAVYLACYSQPGYEKNKGYLVSGNYRVLGFIRVNGSYEGIKAIPEYIERNDNPDNGWDISQATHMYSRHCNNFLEACMNIDEQGELVSNCWAGGETGAMKSRLDAVHDERYRATWHESVNGVSNSTAIAY</sequence>
<gene>
    <name evidence="2" type="ORF">M3P05_11235</name>
</gene>
<organism evidence="2 3">
    <name type="scientific">Parendozoicomonas callyspongiae</name>
    <dbReference type="NCBI Taxonomy" id="2942213"/>
    <lineage>
        <taxon>Bacteria</taxon>
        <taxon>Pseudomonadati</taxon>
        <taxon>Pseudomonadota</taxon>
        <taxon>Gammaproteobacteria</taxon>
        <taxon>Oceanospirillales</taxon>
        <taxon>Endozoicomonadaceae</taxon>
        <taxon>Parendozoicomonas</taxon>
    </lineage>
</organism>
<keyword evidence="3" id="KW-1185">Reference proteome</keyword>